<gene>
    <name evidence="2" type="primary">LOC107825371</name>
</gene>
<name>A0AC58SMB5_TOBAC</name>
<organism evidence="1 2">
    <name type="scientific">Nicotiana tabacum</name>
    <name type="common">Common tobacco</name>
    <dbReference type="NCBI Taxonomy" id="4097"/>
    <lineage>
        <taxon>Eukaryota</taxon>
        <taxon>Viridiplantae</taxon>
        <taxon>Streptophyta</taxon>
        <taxon>Embryophyta</taxon>
        <taxon>Tracheophyta</taxon>
        <taxon>Spermatophyta</taxon>
        <taxon>Magnoliopsida</taxon>
        <taxon>eudicotyledons</taxon>
        <taxon>Gunneridae</taxon>
        <taxon>Pentapetalae</taxon>
        <taxon>asterids</taxon>
        <taxon>lamiids</taxon>
        <taxon>Solanales</taxon>
        <taxon>Solanaceae</taxon>
        <taxon>Nicotianoideae</taxon>
        <taxon>Nicotianeae</taxon>
        <taxon>Nicotiana</taxon>
    </lineage>
</organism>
<evidence type="ECO:0000313" key="1">
    <source>
        <dbReference type="Proteomes" id="UP000790787"/>
    </source>
</evidence>
<accession>A0AC58SMB5</accession>
<reference evidence="2" key="2">
    <citation type="submission" date="2025-08" db="UniProtKB">
        <authorList>
            <consortium name="RefSeq"/>
        </authorList>
    </citation>
    <scope>IDENTIFICATION</scope>
    <source>
        <tissue evidence="2">Leaf</tissue>
    </source>
</reference>
<dbReference type="RefSeq" id="XP_075086114.1">
    <property type="nucleotide sequence ID" value="XM_075230013.1"/>
</dbReference>
<evidence type="ECO:0000313" key="2">
    <source>
        <dbReference type="RefSeq" id="XP_075086114.1"/>
    </source>
</evidence>
<reference evidence="1" key="1">
    <citation type="journal article" date="2014" name="Nat. Commun.">
        <title>The tobacco genome sequence and its comparison with those of tomato and potato.</title>
        <authorList>
            <person name="Sierro N."/>
            <person name="Battey J.N."/>
            <person name="Ouadi S."/>
            <person name="Bakaher N."/>
            <person name="Bovet L."/>
            <person name="Willig A."/>
            <person name="Goepfert S."/>
            <person name="Peitsch M.C."/>
            <person name="Ivanov N.V."/>
        </authorList>
    </citation>
    <scope>NUCLEOTIDE SEQUENCE [LARGE SCALE GENOMIC DNA]</scope>
</reference>
<protein>
    <submittedName>
        <fullName evidence="2">Uncharacterized protein LOC107825371</fullName>
    </submittedName>
</protein>
<keyword evidence="1" id="KW-1185">Reference proteome</keyword>
<proteinExistence type="predicted"/>
<dbReference type="Proteomes" id="UP000790787">
    <property type="component" value="Chromosome 14"/>
</dbReference>
<sequence length="687" mass="79041">MWDKLQVTYEGTIKVKETHINMLVHDYELFQMKEVESIEEVIARFSKIISDLKAFGKPYTSGDHVWKILRSLPTTWQTKVVTLESQDLNKLSYDELRGDLIAFEKTHIKKIIHEEKKKTVAFKAITDKTKNDIDDDPEALEEEIAMVSRNMDGLMRRYRITKRERISSRRTRQYNEQDKNDVKCYECGRYGHVQAEFPYLKRKVARGFIKNKSFICWSDEDVSEPEEIVNLCFMTILKNDINKLSGCWTDEDVSDDKCKDENENCFMARGETSEVRSYNCERCNELQDILDLTLKEFQKLMNELKRLNRNTTERAAKENGACSSHMTGDKNLFKEITKINGGSVKFGDDLKGKIVGTGTVPFNKNCNITEVYVVDGLNYNFLSISQLCDSRYEVKVKKKGCAIEDESDGHICLTSMSDDPWLWHKKLGHASMHLIDKLPKHDLVIGLPKLNFSRSHVCDACQIGKHTRNSFKIKDIVSTSKPLQLLHIDLFGPTRTTSIRGYSINNRSFRVYNKRTLSLEESVHVVFDENDTSVEKGIIAEAQIESTTPTSITRPNEWKSEPEYPQKFIIGDPIEGMKTRGTNKKKANLALISQIEPKKIDEALKDSSCVQAMQEELDQFDKNQVWKLMPKPADPTVIGTKWVFRKKLNEDGKFIRNKARLVAQGYSQQEGVDYDETFTPVACLESI</sequence>